<evidence type="ECO:0000313" key="2">
    <source>
        <dbReference type="EMBL" id="SMF97329.1"/>
    </source>
</evidence>
<dbReference type="AlphaFoldDB" id="A0A1Y6D2Z8"/>
<dbReference type="GO" id="GO:0016746">
    <property type="term" value="F:acyltransferase activity"/>
    <property type="evidence" value="ECO:0007669"/>
    <property type="project" value="UniProtKB-KW"/>
</dbReference>
<feature type="domain" description="[Acyl-carrier-protein] S-malonyltransferase-like inserted helical" evidence="1">
    <location>
        <begin position="320"/>
        <end position="397"/>
    </location>
</feature>
<keyword evidence="2" id="KW-0808">Transferase</keyword>
<proteinExistence type="predicted"/>
<name>A0A1Y6D2Z8_9GAMM</name>
<evidence type="ECO:0000313" key="3">
    <source>
        <dbReference type="Proteomes" id="UP000192923"/>
    </source>
</evidence>
<protein>
    <submittedName>
        <fullName evidence="2">Trans-AT polyketide synthase, acyltransferase and oxidoreductase domain-containing protein</fullName>
    </submittedName>
</protein>
<dbReference type="OrthoDB" id="9808564at2"/>
<organism evidence="2 3">
    <name type="scientific">Methylomagnum ishizawai</name>
    <dbReference type="NCBI Taxonomy" id="1760988"/>
    <lineage>
        <taxon>Bacteria</taxon>
        <taxon>Pseudomonadati</taxon>
        <taxon>Pseudomonadota</taxon>
        <taxon>Gammaproteobacteria</taxon>
        <taxon>Methylococcales</taxon>
        <taxon>Methylococcaceae</taxon>
        <taxon>Methylomagnum</taxon>
    </lineage>
</organism>
<sequence length="450" mass="48233">MRIDPQRLGSAAFRAAHNARAAYVLGGMVKGISSVELVRTAARAGYLAFFGAGGLKPERVREAVAALRDDPGPAAPWGVNFLHNALIPGQEDALAEVLLAGGVRCIEASAFVRITPALVRYRLHGLGFAADGRPVPHQRILAKVSHPGMARRFMLPPPPEIVADLRAANRLTAVEAEAAAALPLADDICAEADSGGHTDRRPAFALIPAFLRLRDETARAHPHLSPPRIGAAGGIGAPEAVAAAFVLGADFVLTGSINQCTPEAGTSDAVKDLLAAAEAQDFDMAPAGDLFEIGAKVQVLKRGTLFAARANRLFELYRAHASLEDLPPEVLAELETRVFGRDLDAVWRETADYYRQAAPHVLADLGPKQRMAMVFRWYFIHSQRLAQQGDLAGRVNFQIHCGPAMAACNRWLAGTPWADWRTRHVDTLADQLLAGAAEVLARRYADFGAA</sequence>
<dbReference type="Pfam" id="PF21607">
    <property type="entry name" value="FabD_helical_ins"/>
    <property type="match status" value="1"/>
</dbReference>
<gene>
    <name evidence="2" type="ORF">SAMN02949497_0349</name>
</gene>
<dbReference type="PANTHER" id="PTHR32332:SF20">
    <property type="entry name" value="2-NITROPROPANE DIOXYGENASE-LIKE PROTEIN"/>
    <property type="match status" value="1"/>
</dbReference>
<keyword evidence="2" id="KW-0012">Acyltransferase</keyword>
<evidence type="ECO:0000259" key="1">
    <source>
        <dbReference type="Pfam" id="PF21607"/>
    </source>
</evidence>
<dbReference type="EMBL" id="FXAM01000002">
    <property type="protein sequence ID" value="SMF97329.1"/>
    <property type="molecule type" value="Genomic_DNA"/>
</dbReference>
<dbReference type="Gene3D" id="3.20.20.70">
    <property type="entry name" value="Aldolase class I"/>
    <property type="match status" value="1"/>
</dbReference>
<dbReference type="STRING" id="1760988.SAMN02949497_0349"/>
<accession>A0A1Y6D2Z8</accession>
<dbReference type="NCBIfam" id="TIGR02814">
    <property type="entry name" value="pfaD_fam"/>
    <property type="match status" value="1"/>
</dbReference>
<keyword evidence="3" id="KW-1185">Reference proteome</keyword>
<dbReference type="Proteomes" id="UP000192923">
    <property type="component" value="Unassembled WGS sequence"/>
</dbReference>
<dbReference type="RefSeq" id="WP_085216369.1">
    <property type="nucleotide sequence ID" value="NZ_FXAM01000002.1"/>
</dbReference>
<dbReference type="SUPFAM" id="SSF51412">
    <property type="entry name" value="Inosine monophosphate dehydrogenase (IMPDH)"/>
    <property type="match status" value="1"/>
</dbReference>
<dbReference type="PANTHER" id="PTHR32332">
    <property type="entry name" value="2-NITROPROPANE DIOXYGENASE"/>
    <property type="match status" value="1"/>
</dbReference>
<dbReference type="InterPro" id="IPR049489">
    <property type="entry name" value="FabD-like_helical_ins"/>
</dbReference>
<reference evidence="2 3" key="1">
    <citation type="submission" date="2016-12" db="EMBL/GenBank/DDBJ databases">
        <authorList>
            <person name="Song W.-J."/>
            <person name="Kurnit D.M."/>
        </authorList>
    </citation>
    <scope>NUCLEOTIDE SEQUENCE [LARGE SCALE GENOMIC DNA]</scope>
    <source>
        <strain evidence="2 3">175</strain>
    </source>
</reference>
<dbReference type="InterPro" id="IPR013785">
    <property type="entry name" value="Aldolase_TIM"/>
</dbReference>
<dbReference type="InterPro" id="IPR014179">
    <property type="entry name" value="PfaD-like_TIM-barrel"/>
</dbReference>